<sequence>MNKALSFHTIMTTVLPISPVDESTLDDSAPLVSLSSPPAITTASRSELPIRDTVHYWESVVLMVGEGQFQVPRYHLEKHSPYFRSLLASRGEQTTESCGDAAPVRLDERVTASEFETFLDMLYPSYVPVVELTRSQEEWMAILKISTIMQFFRIRQLAIQALTSMNIDSFTRIKLARDYCIPQWLRTGYAQLVKQLSTLTVDEVESLGYLTAIRIFRVREQMAKIPFWSGSSGNILFSTSHWDDGKVRDAIEEEFIGEMVEADKQSTVYDTMRSLGEESNTFEPANEVHEKLTVAQKFADTTNTSEPANEVHKNLTVAQKFAEAIRLAREINMVKGMDMREREKEGILNNLRRSGDKYWGGYIPSEHSFALDVSPLSTHKAADAVEERMLYLLNPLAQHSGDEGGKALEVTIPKKFKGGPVKNAVGRMLATRNLTSTDHYLNPRIMIISLPRT</sequence>
<dbReference type="SUPFAM" id="SSF54695">
    <property type="entry name" value="POZ domain"/>
    <property type="match status" value="1"/>
</dbReference>
<dbReference type="AlphaFoldDB" id="A0A8H5D8N4"/>
<dbReference type="InterPro" id="IPR000210">
    <property type="entry name" value="BTB/POZ_dom"/>
</dbReference>
<dbReference type="EMBL" id="JAACJM010000056">
    <property type="protein sequence ID" value="KAF5355560.1"/>
    <property type="molecule type" value="Genomic_DNA"/>
</dbReference>
<evidence type="ECO:0000313" key="2">
    <source>
        <dbReference type="EMBL" id="KAF5355560.1"/>
    </source>
</evidence>
<dbReference type="OrthoDB" id="3193844at2759"/>
<evidence type="ECO:0000313" key="3">
    <source>
        <dbReference type="Proteomes" id="UP000559256"/>
    </source>
</evidence>
<gene>
    <name evidence="2" type="ORF">D9758_006327</name>
</gene>
<keyword evidence="3" id="KW-1185">Reference proteome</keyword>
<comment type="caution">
    <text evidence="2">The sequence shown here is derived from an EMBL/GenBank/DDBJ whole genome shotgun (WGS) entry which is preliminary data.</text>
</comment>
<organism evidence="2 3">
    <name type="scientific">Tetrapyrgos nigripes</name>
    <dbReference type="NCBI Taxonomy" id="182062"/>
    <lineage>
        <taxon>Eukaryota</taxon>
        <taxon>Fungi</taxon>
        <taxon>Dikarya</taxon>
        <taxon>Basidiomycota</taxon>
        <taxon>Agaricomycotina</taxon>
        <taxon>Agaricomycetes</taxon>
        <taxon>Agaricomycetidae</taxon>
        <taxon>Agaricales</taxon>
        <taxon>Marasmiineae</taxon>
        <taxon>Marasmiaceae</taxon>
        <taxon>Tetrapyrgos</taxon>
    </lineage>
</organism>
<dbReference type="PROSITE" id="PS50097">
    <property type="entry name" value="BTB"/>
    <property type="match status" value="1"/>
</dbReference>
<dbReference type="Proteomes" id="UP000559256">
    <property type="component" value="Unassembled WGS sequence"/>
</dbReference>
<name>A0A8H5D8N4_9AGAR</name>
<evidence type="ECO:0000259" key="1">
    <source>
        <dbReference type="PROSITE" id="PS50097"/>
    </source>
</evidence>
<proteinExistence type="predicted"/>
<reference evidence="2 3" key="1">
    <citation type="journal article" date="2020" name="ISME J.">
        <title>Uncovering the hidden diversity of litter-decomposition mechanisms in mushroom-forming fungi.</title>
        <authorList>
            <person name="Floudas D."/>
            <person name="Bentzer J."/>
            <person name="Ahren D."/>
            <person name="Johansson T."/>
            <person name="Persson P."/>
            <person name="Tunlid A."/>
        </authorList>
    </citation>
    <scope>NUCLEOTIDE SEQUENCE [LARGE SCALE GENOMIC DNA]</scope>
    <source>
        <strain evidence="2 3">CBS 291.85</strain>
    </source>
</reference>
<feature type="domain" description="BTB" evidence="1">
    <location>
        <begin position="58"/>
        <end position="131"/>
    </location>
</feature>
<dbReference type="Gene3D" id="3.30.710.10">
    <property type="entry name" value="Potassium Channel Kv1.1, Chain A"/>
    <property type="match status" value="1"/>
</dbReference>
<dbReference type="SMART" id="SM00225">
    <property type="entry name" value="BTB"/>
    <property type="match status" value="1"/>
</dbReference>
<protein>
    <recommendedName>
        <fullName evidence="1">BTB domain-containing protein</fullName>
    </recommendedName>
</protein>
<dbReference type="Pfam" id="PF00651">
    <property type="entry name" value="BTB"/>
    <property type="match status" value="1"/>
</dbReference>
<accession>A0A8H5D8N4</accession>
<dbReference type="InterPro" id="IPR011333">
    <property type="entry name" value="SKP1/BTB/POZ_sf"/>
</dbReference>